<keyword evidence="8" id="KW-1133">Transmembrane helix</keyword>
<dbReference type="InterPro" id="IPR047272">
    <property type="entry name" value="S49_SppA_C"/>
</dbReference>
<evidence type="ECO:0000256" key="5">
    <source>
        <dbReference type="ARBA" id="ARBA00022825"/>
    </source>
</evidence>
<evidence type="ECO:0000256" key="8">
    <source>
        <dbReference type="SAM" id="Phobius"/>
    </source>
</evidence>
<dbReference type="KEGG" id="asy:AUT07_00063"/>
<gene>
    <name evidence="10" type="primary">sppA</name>
    <name evidence="10" type="ORF">AUT07_00063</name>
</gene>
<keyword evidence="5" id="KW-0720">Serine protease</keyword>
<dbReference type="InterPro" id="IPR004634">
    <property type="entry name" value="Pept_S49_pIV"/>
</dbReference>
<dbReference type="Gene3D" id="6.20.330.10">
    <property type="match status" value="1"/>
</dbReference>
<dbReference type="EC" id="3.4.21.-" evidence="10"/>
<accession>A0A0X9VLU0</accession>
<dbReference type="Proteomes" id="UP000069926">
    <property type="component" value="Chromosome"/>
</dbReference>
<name>A0A0X9VLU0_9GAMM</name>
<comment type="similarity">
    <text evidence="2">Belongs to the peptidase S49 family.</text>
</comment>
<dbReference type="NCBIfam" id="TIGR00706">
    <property type="entry name" value="SppA_dom"/>
    <property type="match status" value="1"/>
</dbReference>
<dbReference type="EMBL" id="CP013920">
    <property type="protein sequence ID" value="AMA64656.1"/>
    <property type="molecule type" value="Genomic_DNA"/>
</dbReference>
<dbReference type="InterPro" id="IPR029045">
    <property type="entry name" value="ClpP/crotonase-like_dom_sf"/>
</dbReference>
<keyword evidence="8" id="KW-0812">Transmembrane</keyword>
<dbReference type="NCBIfam" id="TIGR00705">
    <property type="entry name" value="SppA_67K"/>
    <property type="match status" value="1"/>
</dbReference>
<protein>
    <submittedName>
        <fullName evidence="10">Protease 4</fullName>
        <ecNumber evidence="10">3.4.21.-</ecNumber>
    </submittedName>
</protein>
<sequence length="626" mass="71180">MRKPWNVLVIFFKFIWQLLNFIKNFVINFVYIFFIFIILNSYFSYKNEKNFTNKYYGALLINLQGIIVDQVSIPKSIYKIISELLNSSNRQTQENSLFEIVQMIRQSIYDDKITGIVLQLDNLVSSNQSSLQYIGKALIEFKQSGKPIYAVGNGYNQSQYYLASFANNIYMSKQGNVGIYGFSTNKLYFKTLLDNLKINRNIFRIGNYKSAIEPFTRDNMSPEARKIDKKWINILWQNYLSTIAYNRNTTPENIFPGINKYIEKMKTVNGDSAEYAIKQKLIDYIFTPKIIEKVLRNQFGWNDKTQNFNHISIYDYANKTTQQSLLTILKKSHDFSKNIAVIVAQGAIIEGLQEPGMVGSTTTVEQIRKARINPNIKAIILRINSPGGSVTASEAIRNELVAVKEHNKPIVVSMGAIAASGGYWISTPANYIFASPTTLTGSIGIFGIINTLEKTLGSIGVYSDGISTTPLADISITKGINKYYSDIMQINIENGYNNFIKYVAQGRNKTIEEIEKIAQGKIWIGLSAVQNGLVDALGDFDDAVNKAAELANIQVPELDWMQPEPSFINQLIFTLTSNSKEIMLNILESFFFQKTVHYFQQQNMIDNHMNDPQNRYAFCLNCADVY</sequence>
<dbReference type="GO" id="GO:0006465">
    <property type="term" value="P:signal peptide processing"/>
    <property type="evidence" value="ECO:0007669"/>
    <property type="project" value="InterPro"/>
</dbReference>
<organism evidence="10 11">
    <name type="scientific">Candidatus Arsenophonus lipoptenae</name>
    <dbReference type="NCBI Taxonomy" id="634113"/>
    <lineage>
        <taxon>Bacteria</taxon>
        <taxon>Pseudomonadati</taxon>
        <taxon>Pseudomonadota</taxon>
        <taxon>Gammaproteobacteria</taxon>
        <taxon>Enterobacterales</taxon>
        <taxon>Morganellaceae</taxon>
        <taxon>Arsenophonus</taxon>
    </lineage>
</organism>
<dbReference type="PATRIC" id="fig|634113.3.peg.60"/>
<dbReference type="Pfam" id="PF01343">
    <property type="entry name" value="Peptidase_S49"/>
    <property type="match status" value="2"/>
</dbReference>
<evidence type="ECO:0000256" key="3">
    <source>
        <dbReference type="ARBA" id="ARBA00022670"/>
    </source>
</evidence>
<dbReference type="Gene3D" id="3.90.226.10">
    <property type="entry name" value="2-enoyl-CoA Hydratase, Chain A, domain 1"/>
    <property type="match status" value="3"/>
</dbReference>
<dbReference type="OrthoDB" id="9764363at2"/>
<evidence type="ECO:0000256" key="2">
    <source>
        <dbReference type="ARBA" id="ARBA00008683"/>
    </source>
</evidence>
<dbReference type="GO" id="GO:0008236">
    <property type="term" value="F:serine-type peptidase activity"/>
    <property type="evidence" value="ECO:0007669"/>
    <property type="project" value="UniProtKB-KW"/>
</dbReference>
<dbReference type="SUPFAM" id="SSF52096">
    <property type="entry name" value="ClpP/crotonase"/>
    <property type="match status" value="2"/>
</dbReference>
<dbReference type="CDD" id="cd07018">
    <property type="entry name" value="S49_SppA_67K_type"/>
    <property type="match status" value="1"/>
</dbReference>
<dbReference type="PANTHER" id="PTHR33209">
    <property type="entry name" value="PROTEASE 4"/>
    <property type="match status" value="1"/>
</dbReference>
<dbReference type="CDD" id="cd07023">
    <property type="entry name" value="S49_Sppa_N_C"/>
    <property type="match status" value="1"/>
</dbReference>
<keyword evidence="3 10" id="KW-0645">Protease</keyword>
<evidence type="ECO:0000259" key="9">
    <source>
        <dbReference type="Pfam" id="PF01343"/>
    </source>
</evidence>
<proteinExistence type="inferred from homology"/>
<feature type="transmembrane region" description="Helical" evidence="8">
    <location>
        <begin position="21"/>
        <end position="43"/>
    </location>
</feature>
<evidence type="ECO:0000256" key="6">
    <source>
        <dbReference type="ARBA" id="ARBA00023136"/>
    </source>
</evidence>
<feature type="active site" description="Nucleophile" evidence="7">
    <location>
        <position position="420"/>
    </location>
</feature>
<dbReference type="PANTHER" id="PTHR33209:SF1">
    <property type="entry name" value="PEPTIDASE S49 DOMAIN-CONTAINING PROTEIN"/>
    <property type="match status" value="1"/>
</dbReference>
<feature type="active site" description="Proton donor/acceptor" evidence="7">
    <location>
        <position position="209"/>
    </location>
</feature>
<dbReference type="InterPro" id="IPR004635">
    <property type="entry name" value="Pept_S49_SppA"/>
</dbReference>
<keyword evidence="11" id="KW-1185">Reference proteome</keyword>
<comment type="subcellular location">
    <subcellularLocation>
        <location evidence="1">Membrane</location>
    </subcellularLocation>
</comment>
<dbReference type="AlphaFoldDB" id="A0A0X9VLU0"/>
<keyword evidence="4 10" id="KW-0378">Hydrolase</keyword>
<feature type="domain" description="Peptidase S49" evidence="9">
    <location>
        <begin position="404"/>
        <end position="553"/>
    </location>
</feature>
<keyword evidence="6 8" id="KW-0472">Membrane</keyword>
<dbReference type="InterPro" id="IPR047217">
    <property type="entry name" value="S49_SppA_67K_type_N"/>
</dbReference>
<evidence type="ECO:0000313" key="11">
    <source>
        <dbReference type="Proteomes" id="UP000069926"/>
    </source>
</evidence>
<dbReference type="RefSeq" id="WP_066282626.1">
    <property type="nucleotide sequence ID" value="NZ_CP013920.1"/>
</dbReference>
<evidence type="ECO:0000256" key="1">
    <source>
        <dbReference type="ARBA" id="ARBA00004370"/>
    </source>
</evidence>
<evidence type="ECO:0000256" key="7">
    <source>
        <dbReference type="PIRSR" id="PIRSR001217-1"/>
    </source>
</evidence>
<feature type="domain" description="Peptidase S49" evidence="9">
    <location>
        <begin position="141"/>
        <end position="256"/>
    </location>
</feature>
<dbReference type="InterPro" id="IPR002142">
    <property type="entry name" value="Peptidase_S49"/>
</dbReference>
<dbReference type="GO" id="GO:0016020">
    <property type="term" value="C:membrane"/>
    <property type="evidence" value="ECO:0007669"/>
    <property type="project" value="UniProtKB-SubCell"/>
</dbReference>
<reference evidence="10 11" key="1">
    <citation type="submission" date="2016-01" db="EMBL/GenBank/DDBJ databases">
        <title>Genome sequence of Ca. Arsenophonus lipopteni, the exclusive symbiont of a blood sucking fly Lipoptena cervi (Diptera: Hippoboscidae).</title>
        <authorList>
            <person name="Novakova E."/>
            <person name="Hypsa V."/>
            <person name="Nguyen P."/>
            <person name="Husnik F."/>
            <person name="Darby A.C."/>
        </authorList>
    </citation>
    <scope>NUCLEOTIDE SEQUENCE [LARGE SCALE GENOMIC DNA]</scope>
    <source>
        <strain evidence="10 11">CB</strain>
    </source>
</reference>
<evidence type="ECO:0000313" key="10">
    <source>
        <dbReference type="EMBL" id="AMA64656.1"/>
    </source>
</evidence>
<dbReference type="NCBIfam" id="NF008195">
    <property type="entry name" value="PRK10949.1"/>
    <property type="match status" value="1"/>
</dbReference>
<evidence type="ECO:0000256" key="4">
    <source>
        <dbReference type="ARBA" id="ARBA00022801"/>
    </source>
</evidence>
<dbReference type="PIRSF" id="PIRSF001217">
    <property type="entry name" value="Protease_4_SppA"/>
    <property type="match status" value="1"/>
</dbReference>